<evidence type="ECO:0000313" key="3">
    <source>
        <dbReference type="Proteomes" id="UP000215148"/>
    </source>
</evidence>
<dbReference type="InterPro" id="IPR006127">
    <property type="entry name" value="ZnuA-like"/>
</dbReference>
<dbReference type="Gene3D" id="3.40.50.1980">
    <property type="entry name" value="Nitrogenase molybdenum iron protein domain"/>
    <property type="match status" value="1"/>
</dbReference>
<dbReference type="Pfam" id="PF01297">
    <property type="entry name" value="ZnuA"/>
    <property type="match status" value="1"/>
</dbReference>
<accession>A0A223MVG3</accession>
<dbReference type="EMBL" id="CP022741">
    <property type="protein sequence ID" value="ASU21549.1"/>
    <property type="molecule type" value="Genomic_DNA"/>
</dbReference>
<evidence type="ECO:0000256" key="1">
    <source>
        <dbReference type="SAM" id="SignalP"/>
    </source>
</evidence>
<sequence length="307" mass="35100">MMIIKQCFLSQYFQTRCVFFRRLCLLVCCLSLSGYTSANQSVLTSLPATYLLTSQLLQGTDQSAVYLPSPRFSLNRHLSWFTSHQQEVAEKARSALAAVTIASIWPQDPIYPQVRQFNVHIVPIDAAQAISPRAQAVASLRDKEGSLSPYVWLNPVNLTTMLNIISQDLQQLFPQHAQRIADNQSQSAAAITALMLANQQFLFDQEIESVVLLDPALLDFAAGYSLYVHGHLFKPELEWNQKDKNQLKQWVEQDPSAWVIATRAQSKQLKQILPQFSRYLLVDPIQRFDRGFERTLPWQRWQFTLAN</sequence>
<dbReference type="GO" id="GO:0030001">
    <property type="term" value="P:metal ion transport"/>
    <property type="evidence" value="ECO:0007669"/>
    <property type="project" value="InterPro"/>
</dbReference>
<dbReference type="AlphaFoldDB" id="A0A223MVG3"/>
<dbReference type="Proteomes" id="UP000215148">
    <property type="component" value="Chromosome 1"/>
</dbReference>
<dbReference type="GO" id="GO:0046872">
    <property type="term" value="F:metal ion binding"/>
    <property type="evidence" value="ECO:0007669"/>
    <property type="project" value="InterPro"/>
</dbReference>
<gene>
    <name evidence="2" type="ORF">CCZ37_02600</name>
</gene>
<organism evidence="2 3">
    <name type="scientific">Vibrio qinghaiensis</name>
    <dbReference type="NCBI Taxonomy" id="2025808"/>
    <lineage>
        <taxon>Bacteria</taxon>
        <taxon>Pseudomonadati</taxon>
        <taxon>Pseudomonadota</taxon>
        <taxon>Gammaproteobacteria</taxon>
        <taxon>Vibrionales</taxon>
        <taxon>Vibrionaceae</taxon>
        <taxon>Vibrio</taxon>
    </lineage>
</organism>
<dbReference type="SUPFAM" id="SSF53807">
    <property type="entry name" value="Helical backbone' metal receptor"/>
    <property type="match status" value="1"/>
</dbReference>
<dbReference type="KEGG" id="vqi:CCZ37_02600"/>
<keyword evidence="3" id="KW-1185">Reference proteome</keyword>
<protein>
    <submittedName>
        <fullName evidence="2">Metal ABC transporter</fullName>
    </submittedName>
</protein>
<keyword evidence="1" id="KW-0732">Signal</keyword>
<proteinExistence type="predicted"/>
<evidence type="ECO:0000313" key="2">
    <source>
        <dbReference type="EMBL" id="ASU21549.1"/>
    </source>
</evidence>
<feature type="chain" id="PRO_5011291607" evidence="1">
    <location>
        <begin position="39"/>
        <end position="307"/>
    </location>
</feature>
<name>A0A223MVG3_9VIBR</name>
<reference evidence="2 3" key="1">
    <citation type="submission" date="2017-08" db="EMBL/GenBank/DDBJ databases">
        <title>The Vibrio qinghaiensis sp.-Q67 is a luminous bacteria isolated firstly from Qinghai lake, Qinghai province, China, which has been proved to be very sensitive to detect environmental and food pollutants. Therefore, complete genome analysis of V. qinghaiensis sp.-Q67 highlights the potential application of this strain on detection of hazards in the contaminated environments.</title>
        <authorList>
            <person name="Gong L."/>
        </authorList>
    </citation>
    <scope>NUCLEOTIDE SEQUENCE [LARGE SCALE GENOMIC DNA]</scope>
    <source>
        <strain evidence="2 3">Q67</strain>
    </source>
</reference>
<feature type="signal peptide" evidence="1">
    <location>
        <begin position="1"/>
        <end position="38"/>
    </location>
</feature>